<evidence type="ECO:0000256" key="2">
    <source>
        <dbReference type="ARBA" id="ARBA00022737"/>
    </source>
</evidence>
<evidence type="ECO:0000256" key="5">
    <source>
        <dbReference type="ARBA" id="ARBA00023180"/>
    </source>
</evidence>
<dbReference type="GO" id="GO:0034220">
    <property type="term" value="P:monoatomic ion transmembrane transport"/>
    <property type="evidence" value="ECO:0007669"/>
    <property type="project" value="UniProtKB-KW"/>
</dbReference>
<keyword evidence="1" id="KW-0813">Transport</keyword>
<sequence length="438" mass="49195">MADPARRPLMPQPAVAPPNAANGAANGAVEPNTLEYYDNRTTLGANPRRYEFNYIPGEADGANATALERVGNDYGVIDWRTLRKLKDEKNWALIKHPMVLNYVNERLLECAVWYTLHIIIYFIFLVVLSWHVYWKTLFKAIIISIFVIFLFFITTVKAVRKAQIEESCSGWAVAGLVLNYATYITTGCYVWLPVAFESNDFHMEIKNVIMRILPILTIISAWGNFLYVLRKSPYGIYTFMMARIFWSFAKGKNTTSSVPTLIIVVRAIAKTLSMMIGELDANTILETKQWLPALVVVVFEVVAVILLMNLMVSLAVGDVSDLRDSALDMMLQIKVSYVIEALQISVLCKCRVPVAWHLYKNPTNAVLVIEGDGGYFTVKEAKAPYTNPDGLWTRYAKWLIGLDLVGYLPEALPEAQLLRAIRLSLPPTPLKADASSSP</sequence>
<evidence type="ECO:0000256" key="3">
    <source>
        <dbReference type="ARBA" id="ARBA00023043"/>
    </source>
</evidence>
<feature type="transmembrane region" description="Helical" evidence="8">
    <location>
        <begin position="289"/>
        <end position="316"/>
    </location>
</feature>
<keyword evidence="4" id="KW-0406">Ion transport</keyword>
<comment type="caution">
    <text evidence="9">The sequence shown here is derived from an EMBL/GenBank/DDBJ whole genome shotgun (WGS) entry which is preliminary data.</text>
</comment>
<keyword evidence="6" id="KW-0407">Ion channel</keyword>
<proteinExistence type="predicted"/>
<feature type="transmembrane region" description="Helical" evidence="8">
    <location>
        <begin position="111"/>
        <end position="134"/>
    </location>
</feature>
<dbReference type="AlphaFoldDB" id="A0AA36G0Z5"/>
<evidence type="ECO:0000256" key="6">
    <source>
        <dbReference type="ARBA" id="ARBA00023303"/>
    </source>
</evidence>
<dbReference type="GO" id="GO:0022857">
    <property type="term" value="F:transmembrane transporter activity"/>
    <property type="evidence" value="ECO:0007669"/>
    <property type="project" value="TreeGrafter"/>
</dbReference>
<dbReference type="GO" id="GO:1902495">
    <property type="term" value="C:transmembrane transporter complex"/>
    <property type="evidence" value="ECO:0007669"/>
    <property type="project" value="TreeGrafter"/>
</dbReference>
<keyword evidence="5" id="KW-0325">Glycoprotein</keyword>
<dbReference type="EMBL" id="CATQJA010002639">
    <property type="protein sequence ID" value="CAJ0575552.1"/>
    <property type="molecule type" value="Genomic_DNA"/>
</dbReference>
<dbReference type="InterPro" id="IPR052076">
    <property type="entry name" value="TRP_cation_channel"/>
</dbReference>
<keyword evidence="8" id="KW-0812">Transmembrane</keyword>
<keyword evidence="2" id="KW-0677">Repeat</keyword>
<evidence type="ECO:0000256" key="1">
    <source>
        <dbReference type="ARBA" id="ARBA00022448"/>
    </source>
</evidence>
<feature type="non-terminal residue" evidence="9">
    <location>
        <position position="1"/>
    </location>
</feature>
<evidence type="ECO:0000256" key="8">
    <source>
        <dbReference type="SAM" id="Phobius"/>
    </source>
</evidence>
<dbReference type="Proteomes" id="UP001177023">
    <property type="component" value="Unassembled WGS sequence"/>
</dbReference>
<reference evidence="9" key="1">
    <citation type="submission" date="2023-06" db="EMBL/GenBank/DDBJ databases">
        <authorList>
            <person name="Delattre M."/>
        </authorList>
    </citation>
    <scope>NUCLEOTIDE SEQUENCE</scope>
    <source>
        <strain evidence="9">AF72</strain>
    </source>
</reference>
<evidence type="ECO:0000256" key="4">
    <source>
        <dbReference type="ARBA" id="ARBA00023065"/>
    </source>
</evidence>
<organism evidence="9 10">
    <name type="scientific">Mesorhabditis spiculigera</name>
    <dbReference type="NCBI Taxonomy" id="96644"/>
    <lineage>
        <taxon>Eukaryota</taxon>
        <taxon>Metazoa</taxon>
        <taxon>Ecdysozoa</taxon>
        <taxon>Nematoda</taxon>
        <taxon>Chromadorea</taxon>
        <taxon>Rhabditida</taxon>
        <taxon>Rhabditina</taxon>
        <taxon>Rhabditomorpha</taxon>
        <taxon>Rhabditoidea</taxon>
        <taxon>Rhabditidae</taxon>
        <taxon>Mesorhabditinae</taxon>
        <taxon>Mesorhabditis</taxon>
    </lineage>
</organism>
<evidence type="ECO:0000256" key="7">
    <source>
        <dbReference type="SAM" id="MobiDB-lite"/>
    </source>
</evidence>
<keyword evidence="10" id="KW-1185">Reference proteome</keyword>
<keyword evidence="8" id="KW-0472">Membrane</keyword>
<feature type="transmembrane region" description="Helical" evidence="8">
    <location>
        <begin position="171"/>
        <end position="192"/>
    </location>
</feature>
<keyword evidence="8" id="KW-1133">Transmembrane helix</keyword>
<keyword evidence="3" id="KW-0040">ANK repeat</keyword>
<evidence type="ECO:0000313" key="9">
    <source>
        <dbReference type="EMBL" id="CAJ0575552.1"/>
    </source>
</evidence>
<evidence type="ECO:0000313" key="10">
    <source>
        <dbReference type="Proteomes" id="UP001177023"/>
    </source>
</evidence>
<feature type="transmembrane region" description="Helical" evidence="8">
    <location>
        <begin position="140"/>
        <end position="159"/>
    </location>
</feature>
<feature type="region of interest" description="Disordered" evidence="7">
    <location>
        <begin position="1"/>
        <end position="24"/>
    </location>
</feature>
<gene>
    <name evidence="9" type="ORF">MSPICULIGERA_LOCUS13862</name>
</gene>
<name>A0AA36G0Z5_9BILA</name>
<dbReference type="PANTHER" id="PTHR47143">
    <property type="entry name" value="TRANSIENT RECEPTOR POTENTIAL CATION CHANNEL PROTEIN PAINLESS"/>
    <property type="match status" value="1"/>
</dbReference>
<feature type="transmembrane region" description="Helical" evidence="8">
    <location>
        <begin position="212"/>
        <end position="230"/>
    </location>
</feature>
<accession>A0AA36G0Z5</accession>
<dbReference type="PANTHER" id="PTHR47143:SF1">
    <property type="entry name" value="ION_TRANS DOMAIN-CONTAINING PROTEIN"/>
    <property type="match status" value="1"/>
</dbReference>
<protein>
    <submittedName>
        <fullName evidence="9">Uncharacterized protein</fullName>
    </submittedName>
</protein>